<feature type="region of interest" description="Disordered" evidence="9">
    <location>
        <begin position="1014"/>
        <end position="1046"/>
    </location>
</feature>
<evidence type="ECO:0000256" key="10">
    <source>
        <dbReference type="SAM" id="Phobius"/>
    </source>
</evidence>
<name>A0A5K3FZX6_MESCO</name>
<evidence type="ECO:0000256" key="2">
    <source>
        <dbReference type="ARBA" id="ARBA00022448"/>
    </source>
</evidence>
<keyword evidence="5 10" id="KW-1133">Transmembrane helix</keyword>
<feature type="compositionally biased region" description="Polar residues" evidence="9">
    <location>
        <begin position="192"/>
        <end position="206"/>
    </location>
</feature>
<reference evidence="12" key="1">
    <citation type="submission" date="2019-11" db="UniProtKB">
        <authorList>
            <consortium name="WormBaseParasite"/>
        </authorList>
    </citation>
    <scope>IDENTIFICATION</scope>
</reference>
<evidence type="ECO:0000256" key="4">
    <source>
        <dbReference type="ARBA" id="ARBA00022824"/>
    </source>
</evidence>
<evidence type="ECO:0000256" key="1">
    <source>
        <dbReference type="ARBA" id="ARBA00004586"/>
    </source>
</evidence>
<dbReference type="WBParaSite" id="MCU_011505-RB">
    <property type="protein sequence ID" value="MCU_011505-RB"/>
    <property type="gene ID" value="MCU_011505"/>
</dbReference>
<feature type="domain" description="SMP-LTD" evidence="11">
    <location>
        <begin position="907"/>
        <end position="1229"/>
    </location>
</feature>
<feature type="compositionally biased region" description="Low complexity" evidence="9">
    <location>
        <begin position="842"/>
        <end position="861"/>
    </location>
</feature>
<feature type="region of interest" description="Disordered" evidence="9">
    <location>
        <begin position="1089"/>
        <end position="1122"/>
    </location>
</feature>
<evidence type="ECO:0000256" key="7">
    <source>
        <dbReference type="ARBA" id="ARBA00023121"/>
    </source>
</evidence>
<feature type="compositionally biased region" description="Polar residues" evidence="9">
    <location>
        <begin position="1092"/>
        <end position="1101"/>
    </location>
</feature>
<keyword evidence="8 10" id="KW-0472">Membrane</keyword>
<keyword evidence="3 10" id="KW-0812">Transmembrane</keyword>
<sequence>MQCPFNVCKQVVYSPRVEVPRLDATSFRLGSHDVCECRIGVTSFLQTSFTCACLSFFSTPLFCNVSPAMTARRISNLMNRNHQDFDDVLGSLSFSLTAEDDVGGLDEALEKFAHKKAMSLRSRRRGPIQGIPDDDLEPVRFEVAEDIAALSEKFISGPEVNNISTQPHSLPPQTSEMSIYWRPKPRYRLKSEPSSLSNGIDQQGGHNINRLPDSKDRRFRFWVGSKRRRTSSLPTSSDYRQQRSPVYLSPSDIFSYLQRPFRRSRNMIDSTAVSLPDVRGERGSMLFKCWVPSHLAYSEGLSDIDRIKKKELQESRRSQSNASENEFAVAIDDVMVKERPPSEVATTNQSVLFNRLTDQSTSVLEKSSGVNIPPPPTPPLTASVSEIGGPESRLPQCPEPVRKKKSKQKLSFMRLWGLGSFLAVLLSVCWALSVSPFLWGAMVGGFATYCTIRIYQVVVTFLYSTSSSDSSCCFTSVNPEAMCCSLHNAILSSWRPPYAGPLVLPQLRDLQAPPVPHLADEDIRSGPSSGPLGESLGYKLDKFSRPVYKAWMNEIIFYSPETYHINNTHSVYVTLEGTQLRIQRPRKNVSRRAMFNLPVPPTCGVHFVHQRIFDMRKVNVSLLPHGLVEKRLWSKKYPICLTVQSERKVSRVKSEEFSGASGIPDSTQFRERQPPQPNPQTPSNLSSSTVVDNGISPKVSQSDIHRSVSFTDPSDGAAMESRYTISTSRFLRVATTGTTENQSVEAAASSTPLAPSSPPTDFLLVRHSDVDEKIYLFARTCREKEAWFRRLRYASLGRPMLTTAQQAFRCLLSPDPTLKMSNSGAFPTITSVHSLSSNPECDSTADNSTATTTASITTEDSGNQRPQPLSDEALQISYLRHMAKFMPASWLLRATQALQLNLNYVSCDSQVPWLNALIGRLFWDFLRHEYWAKRVQEKIQGKLKKLHLPYFVNELTVTNIEMGSELPVVRNAGKPFLDNHGLWIEAEIVYAGGFTVSLETNINLMKLRDKAARPLGHSTSPTPVLDSQNGPGFGSLDKNRSLGVPNTSEDAALRTMAAFMSDEEDSADSSTDSDRESALTNALASILPAATQAPSVQSTHEGSPIDGSRPFSPSSHDEKSELLRPKRRLYRLVDRITRSSYFQKAVDSKFVQRGMEYVSNKAINLQLEVSMLHGTLVLNVPPPPSDRLWYGFRGNPNLRFKLKPKFGETLVTIPRFLEILEKKLILEFQ</sequence>
<keyword evidence="2" id="KW-0813">Transport</keyword>
<evidence type="ECO:0000256" key="9">
    <source>
        <dbReference type="SAM" id="MobiDB-lite"/>
    </source>
</evidence>
<accession>A0A5K3FZX6</accession>
<keyword evidence="6" id="KW-0445">Lipid transport</keyword>
<dbReference type="GO" id="GO:0008289">
    <property type="term" value="F:lipid binding"/>
    <property type="evidence" value="ECO:0007669"/>
    <property type="project" value="UniProtKB-KW"/>
</dbReference>
<protein>
    <submittedName>
        <fullName evidence="12">SMP-LTD domain-containing protein</fullName>
    </submittedName>
</protein>
<evidence type="ECO:0000256" key="6">
    <source>
        <dbReference type="ARBA" id="ARBA00023055"/>
    </source>
</evidence>
<dbReference type="PROSITE" id="PS51847">
    <property type="entry name" value="SMP"/>
    <property type="match status" value="1"/>
</dbReference>
<evidence type="ECO:0000313" key="12">
    <source>
        <dbReference type="WBParaSite" id="MCU_011505-RB"/>
    </source>
</evidence>
<evidence type="ECO:0000256" key="5">
    <source>
        <dbReference type="ARBA" id="ARBA00022989"/>
    </source>
</evidence>
<dbReference type="PANTHER" id="PTHR13466:SF0">
    <property type="entry name" value="SMP-LTD DOMAIN-CONTAINING PROTEIN"/>
    <property type="match status" value="1"/>
</dbReference>
<keyword evidence="7" id="KW-0446">Lipid-binding</keyword>
<dbReference type="GO" id="GO:0006869">
    <property type="term" value="P:lipid transport"/>
    <property type="evidence" value="ECO:0007669"/>
    <property type="project" value="UniProtKB-KW"/>
</dbReference>
<dbReference type="GO" id="GO:0005789">
    <property type="term" value="C:endoplasmic reticulum membrane"/>
    <property type="evidence" value="ECO:0007669"/>
    <property type="project" value="UniProtKB-SubCell"/>
</dbReference>
<proteinExistence type="predicted"/>
<dbReference type="PANTHER" id="PTHR13466">
    <property type="entry name" value="TEX2 PROTEIN-RELATED"/>
    <property type="match status" value="1"/>
</dbReference>
<dbReference type="AlphaFoldDB" id="A0A5K3FZX6"/>
<feature type="region of interest" description="Disordered" evidence="9">
    <location>
        <begin position="191"/>
        <end position="210"/>
    </location>
</feature>
<evidence type="ECO:0000259" key="11">
    <source>
        <dbReference type="PROSITE" id="PS51847"/>
    </source>
</evidence>
<evidence type="ECO:0000256" key="3">
    <source>
        <dbReference type="ARBA" id="ARBA00022692"/>
    </source>
</evidence>
<keyword evidence="4" id="KW-0256">Endoplasmic reticulum</keyword>
<feature type="compositionally biased region" description="Polar residues" evidence="9">
    <location>
        <begin position="1017"/>
        <end position="1030"/>
    </location>
</feature>
<comment type="subcellular location">
    <subcellularLocation>
        <location evidence="1">Endoplasmic reticulum membrane</location>
    </subcellularLocation>
</comment>
<evidence type="ECO:0000256" key="8">
    <source>
        <dbReference type="ARBA" id="ARBA00023136"/>
    </source>
</evidence>
<feature type="region of interest" description="Disordered" evidence="9">
    <location>
        <begin position="837"/>
        <end position="868"/>
    </location>
</feature>
<dbReference type="InterPro" id="IPR031468">
    <property type="entry name" value="SMP_LBD"/>
</dbReference>
<dbReference type="CDD" id="cd21675">
    <property type="entry name" value="SMP_TEX2"/>
    <property type="match status" value="1"/>
</dbReference>
<feature type="region of interest" description="Disordered" evidence="9">
    <location>
        <begin position="651"/>
        <end position="716"/>
    </location>
</feature>
<organism evidence="12">
    <name type="scientific">Mesocestoides corti</name>
    <name type="common">Flatworm</name>
    <dbReference type="NCBI Taxonomy" id="53468"/>
    <lineage>
        <taxon>Eukaryota</taxon>
        <taxon>Metazoa</taxon>
        <taxon>Spiralia</taxon>
        <taxon>Lophotrochozoa</taxon>
        <taxon>Platyhelminthes</taxon>
        <taxon>Cestoda</taxon>
        <taxon>Eucestoda</taxon>
        <taxon>Cyclophyllidea</taxon>
        <taxon>Mesocestoididae</taxon>
        <taxon>Mesocestoides</taxon>
    </lineage>
</organism>
<feature type="transmembrane region" description="Helical" evidence="10">
    <location>
        <begin position="412"/>
        <end position="433"/>
    </location>
</feature>
<feature type="compositionally biased region" description="Polar residues" evidence="9">
    <location>
        <begin position="698"/>
        <end position="712"/>
    </location>
</feature>